<protein>
    <recommendedName>
        <fullName evidence="2">Glycine zipper 2TM domain-containing protein</fullName>
    </recommendedName>
</protein>
<reference evidence="3" key="1">
    <citation type="submission" date="2022-11" db="EMBL/GenBank/DDBJ databases">
        <authorList>
            <person name="Petersen C."/>
        </authorList>
    </citation>
    <scope>NUCLEOTIDE SEQUENCE</scope>
    <source>
        <strain evidence="3">IBT 21917</strain>
    </source>
</reference>
<dbReference type="Pfam" id="PF05433">
    <property type="entry name" value="Rick_17kDa_Anti"/>
    <property type="match status" value="1"/>
</dbReference>
<proteinExistence type="predicted"/>
<feature type="compositionally biased region" description="Pro residues" evidence="1">
    <location>
        <begin position="24"/>
        <end position="33"/>
    </location>
</feature>
<evidence type="ECO:0000313" key="3">
    <source>
        <dbReference type="EMBL" id="KAJ5161506.1"/>
    </source>
</evidence>
<organism evidence="3 4">
    <name type="scientific">Penicillium capsulatum</name>
    <dbReference type="NCBI Taxonomy" id="69766"/>
    <lineage>
        <taxon>Eukaryota</taxon>
        <taxon>Fungi</taxon>
        <taxon>Dikarya</taxon>
        <taxon>Ascomycota</taxon>
        <taxon>Pezizomycotina</taxon>
        <taxon>Eurotiomycetes</taxon>
        <taxon>Eurotiomycetidae</taxon>
        <taxon>Eurotiales</taxon>
        <taxon>Aspergillaceae</taxon>
        <taxon>Penicillium</taxon>
    </lineage>
</organism>
<feature type="compositionally biased region" description="Basic and acidic residues" evidence="1">
    <location>
        <begin position="139"/>
        <end position="160"/>
    </location>
</feature>
<evidence type="ECO:0000313" key="4">
    <source>
        <dbReference type="Proteomes" id="UP001146351"/>
    </source>
</evidence>
<feature type="compositionally biased region" description="Low complexity" evidence="1">
    <location>
        <begin position="52"/>
        <end position="62"/>
    </location>
</feature>
<dbReference type="EMBL" id="JAPQKO010000005">
    <property type="protein sequence ID" value="KAJ5161506.1"/>
    <property type="molecule type" value="Genomic_DNA"/>
</dbReference>
<dbReference type="GO" id="GO:0019867">
    <property type="term" value="C:outer membrane"/>
    <property type="evidence" value="ECO:0007669"/>
    <property type="project" value="InterPro"/>
</dbReference>
<accession>A0A9W9LLL1</accession>
<comment type="caution">
    <text evidence="3">The sequence shown here is derived from an EMBL/GenBank/DDBJ whole genome shotgun (WGS) entry which is preliminary data.</text>
</comment>
<evidence type="ECO:0000256" key="1">
    <source>
        <dbReference type="SAM" id="MobiDB-lite"/>
    </source>
</evidence>
<feature type="region of interest" description="Disordered" evidence="1">
    <location>
        <begin position="198"/>
        <end position="245"/>
    </location>
</feature>
<gene>
    <name evidence="3" type="ORF">N7492_006898</name>
</gene>
<reference evidence="3" key="2">
    <citation type="journal article" date="2023" name="IMA Fungus">
        <title>Comparative genomic study of the Penicillium genus elucidates a diverse pangenome and 15 lateral gene transfer events.</title>
        <authorList>
            <person name="Petersen C."/>
            <person name="Sorensen T."/>
            <person name="Nielsen M.R."/>
            <person name="Sondergaard T.E."/>
            <person name="Sorensen J.L."/>
            <person name="Fitzpatrick D.A."/>
            <person name="Frisvad J.C."/>
            <person name="Nielsen K.L."/>
        </authorList>
    </citation>
    <scope>NUCLEOTIDE SEQUENCE</scope>
    <source>
        <strain evidence="3">IBT 21917</strain>
    </source>
</reference>
<dbReference type="Proteomes" id="UP001146351">
    <property type="component" value="Unassembled WGS sequence"/>
</dbReference>
<dbReference type="AlphaFoldDB" id="A0A9W9LLL1"/>
<keyword evidence="4" id="KW-1185">Reference proteome</keyword>
<feature type="compositionally biased region" description="Basic residues" evidence="1">
    <location>
        <begin position="208"/>
        <end position="239"/>
    </location>
</feature>
<name>A0A9W9LLL1_9EURO</name>
<feature type="domain" description="Glycine zipper 2TM" evidence="2">
    <location>
        <begin position="164"/>
        <end position="200"/>
    </location>
</feature>
<dbReference type="InterPro" id="IPR008816">
    <property type="entry name" value="Gly_zipper_2TM_dom"/>
</dbReference>
<dbReference type="PANTHER" id="PTHR37014:SF9">
    <property type="entry name" value="CONSERVED HISTIDINE-RICH PROTEIN (AFU_ORTHOLOGUE AFUA_1G11910)"/>
    <property type="match status" value="1"/>
</dbReference>
<dbReference type="PANTHER" id="PTHR37014">
    <property type="entry name" value="EXPRESSION LETHALITY PROTEIN HEL10, PUTATIVE (AFU_ORTHOLOGUE AFUA_1G06580)-RELATED"/>
    <property type="match status" value="1"/>
</dbReference>
<feature type="region of interest" description="Disordered" evidence="1">
    <location>
        <begin position="1"/>
        <end position="170"/>
    </location>
</feature>
<sequence>MADPYNPYTSYSTPTPGGVSYYPPDEPSYPHPQPSYAFQQQYGSTEPPPDPSYTYPSQPSPYHLATEPYQGSAPDRSYTPVGQPDYLGPVAPAGVPSSPRGKIPENMGTRSGHPAAQPRYSPSPSPHPPPVFVSDADDDRSSRRDDKHSSDRADDPETERGVGSSLAGGAAGYFLGHKKEHGLLGALGGAILGSFLEDKMKGHGGPSHGHRHGHGHRPHHHHHHHHGHRHSRSRSHSRHRGDDDL</sequence>
<feature type="compositionally biased region" description="Pro residues" evidence="1">
    <location>
        <begin position="121"/>
        <end position="131"/>
    </location>
</feature>
<dbReference type="OrthoDB" id="4368344at2759"/>
<evidence type="ECO:0000259" key="2">
    <source>
        <dbReference type="Pfam" id="PF05433"/>
    </source>
</evidence>